<dbReference type="EMBL" id="BBNY01000034">
    <property type="protein sequence ID" value="GAL89730.1"/>
    <property type="molecule type" value="Genomic_DNA"/>
</dbReference>
<keyword evidence="2" id="KW-1185">Reference proteome</keyword>
<proteinExistence type="predicted"/>
<organism evidence="1 2">
    <name type="scientific">Jejuia pallidilutea</name>
    <dbReference type="NCBI Taxonomy" id="504487"/>
    <lineage>
        <taxon>Bacteria</taxon>
        <taxon>Pseudomonadati</taxon>
        <taxon>Bacteroidota</taxon>
        <taxon>Flavobacteriia</taxon>
        <taxon>Flavobacteriales</taxon>
        <taxon>Flavobacteriaceae</taxon>
        <taxon>Jejuia</taxon>
    </lineage>
</organism>
<dbReference type="AlphaFoldDB" id="A0A098LS64"/>
<dbReference type="Proteomes" id="UP000030184">
    <property type="component" value="Unassembled WGS sequence"/>
</dbReference>
<evidence type="ECO:0000313" key="2">
    <source>
        <dbReference type="Proteomes" id="UP000030184"/>
    </source>
</evidence>
<protein>
    <submittedName>
        <fullName evidence="1">Uncharacterized protein</fullName>
    </submittedName>
</protein>
<evidence type="ECO:0000313" key="1">
    <source>
        <dbReference type="EMBL" id="GAL89730.1"/>
    </source>
</evidence>
<name>A0A098LS64_9FLAO</name>
<accession>A0A098LS64</accession>
<gene>
    <name evidence="1" type="ORF">JCM19538_3302</name>
</gene>
<comment type="caution">
    <text evidence="1">The sequence shown here is derived from an EMBL/GenBank/DDBJ whole genome shotgun (WGS) entry which is preliminary data.</text>
</comment>
<sequence length="342" mass="38897">MIYYVDENNKPHLDVLKRRVLSAEATINNKNHFSKNNPINAPISNGEYDVVTYNQVSDIYANAINHYLLDEYNVEQLPLFSMVQPQDIQSLEQQIDWASLSEDESYLQLYDLYNNDVVSGGCASYSCLGPGGECSVWNPNVCGSICQLVESVQHLVEYPGEKQLPPGLEEDGEPLIIPTGKEKKDTKQLKSYDDLAQATIGFFPEIYELRKQLNATVVGKQLVNNYYNMGQLTFKGEVKIPLNLKIEVLYTILSNRKKITDFTQALNISLKGEVKKNHEYSKKTLFSIDESKKYLSLLNKIKQVSGNEDFNNFVTSYEEIIKQFEGKTISNIINTFKVSIKQ</sequence>
<reference evidence="2" key="1">
    <citation type="journal article" date="2014" name="Genome Announc.">
        <title>Draft Genome Sequence of Marine Flavobacterium Jejuia pallidilutea Strain 11shimoA1 and Pigmentation Mutants.</title>
        <authorList>
            <person name="Takatani N."/>
            <person name="Nakanishi M."/>
            <person name="Meirelles P."/>
            <person name="Mino S."/>
            <person name="Suda W."/>
            <person name="Oshima K."/>
            <person name="Hattori M."/>
            <person name="Ohkuma M."/>
            <person name="Hosokawa M."/>
            <person name="Miyashita K."/>
            <person name="Thompson F.L."/>
            <person name="Niwa A."/>
            <person name="Sawabe T."/>
            <person name="Sawabe T."/>
        </authorList>
    </citation>
    <scope>NUCLEOTIDE SEQUENCE [LARGE SCALE GENOMIC DNA]</scope>
    <source>
        <strain evidence="2">JCM 19538</strain>
    </source>
</reference>